<comment type="caution">
    <text evidence="7">The sequence shown here is derived from an EMBL/GenBank/DDBJ whole genome shotgun (WGS) entry which is preliminary data.</text>
</comment>
<dbReference type="Pfam" id="PF00149">
    <property type="entry name" value="Metallophos"/>
    <property type="match status" value="1"/>
</dbReference>
<dbReference type="PANTHER" id="PTHR34990:SF2">
    <property type="entry name" value="BLL8164 PROTEIN"/>
    <property type="match status" value="1"/>
</dbReference>
<evidence type="ECO:0000313" key="7">
    <source>
        <dbReference type="EMBL" id="GGY28685.1"/>
    </source>
</evidence>
<dbReference type="PANTHER" id="PTHR34990">
    <property type="entry name" value="UDP-2,3-DIACYLGLUCOSAMINE HYDROLASE-RELATED"/>
    <property type="match status" value="1"/>
</dbReference>
<dbReference type="InterPro" id="IPR043461">
    <property type="entry name" value="LpxH-like"/>
</dbReference>
<gene>
    <name evidence="7" type="ORF">GCM10008098_22360</name>
</gene>
<keyword evidence="4" id="KW-0472">Membrane</keyword>
<evidence type="ECO:0000256" key="1">
    <source>
        <dbReference type="ARBA" id="ARBA00022475"/>
    </source>
</evidence>
<name>A0ABQ3A0J1_9GAMM</name>
<keyword evidence="8" id="KW-1185">Reference proteome</keyword>
<dbReference type="Proteomes" id="UP000621898">
    <property type="component" value="Unassembled WGS sequence"/>
</dbReference>
<dbReference type="GO" id="GO:0016787">
    <property type="term" value="F:hydrolase activity"/>
    <property type="evidence" value="ECO:0007669"/>
    <property type="project" value="UniProtKB-KW"/>
</dbReference>
<accession>A0ABQ3A0J1</accession>
<dbReference type="SUPFAM" id="SSF56300">
    <property type="entry name" value="Metallo-dependent phosphatases"/>
    <property type="match status" value="1"/>
</dbReference>
<protein>
    <submittedName>
        <fullName evidence="7">UDP-2,3-diacylglucosamine hydrolase</fullName>
    </submittedName>
</protein>
<keyword evidence="7" id="KW-0378">Hydrolase</keyword>
<keyword evidence="1" id="KW-1003">Cell membrane</keyword>
<dbReference type="InterPro" id="IPR004843">
    <property type="entry name" value="Calcineurin-like_PHP"/>
</dbReference>
<keyword evidence="5" id="KW-0464">Manganese</keyword>
<dbReference type="EMBL" id="BMXT01000002">
    <property type="protein sequence ID" value="GGY28685.1"/>
    <property type="molecule type" value="Genomic_DNA"/>
</dbReference>
<organism evidence="7 8">
    <name type="scientific">Rhodanobacter panaciterrae</name>
    <dbReference type="NCBI Taxonomy" id="490572"/>
    <lineage>
        <taxon>Bacteria</taxon>
        <taxon>Pseudomonadati</taxon>
        <taxon>Pseudomonadota</taxon>
        <taxon>Gammaproteobacteria</taxon>
        <taxon>Lysobacterales</taxon>
        <taxon>Rhodanobacteraceae</taxon>
        <taxon>Rhodanobacter</taxon>
    </lineage>
</organism>
<reference evidence="8" key="1">
    <citation type="journal article" date="2019" name="Int. J. Syst. Evol. Microbiol.">
        <title>The Global Catalogue of Microorganisms (GCM) 10K type strain sequencing project: providing services to taxonomists for standard genome sequencing and annotation.</title>
        <authorList>
            <consortium name="The Broad Institute Genomics Platform"/>
            <consortium name="The Broad Institute Genome Sequencing Center for Infectious Disease"/>
            <person name="Wu L."/>
            <person name="Ma J."/>
        </authorList>
    </citation>
    <scope>NUCLEOTIDE SEQUENCE [LARGE SCALE GENOMIC DNA]</scope>
    <source>
        <strain evidence="8">KCTC 22232</strain>
    </source>
</reference>
<evidence type="ECO:0000256" key="2">
    <source>
        <dbReference type="ARBA" id="ARBA00022519"/>
    </source>
</evidence>
<proteinExistence type="predicted"/>
<dbReference type="Gene3D" id="3.60.21.10">
    <property type="match status" value="1"/>
</dbReference>
<evidence type="ECO:0000256" key="4">
    <source>
        <dbReference type="ARBA" id="ARBA00023136"/>
    </source>
</evidence>
<evidence type="ECO:0000256" key="5">
    <source>
        <dbReference type="ARBA" id="ARBA00023211"/>
    </source>
</evidence>
<sequence>MTTFHCRSAFISDVHLGTPDCKATYLLDFLRQLRCEKLYLVGDIIDLEALAKRYWWHAGHSAVIAEIFALAQRGVEVIYIPGNHDAPMRGLHGQNFGGVRIELDAVHVGADGRRYHVSHGDEFDPEQVGRRWMLQFGEAMHRFICWSNRRLHAMRQRLELPYLPLSIIIKSHIGKALAYIHAYEERVAADASKRGFDGHICGHIHFGHVRELDGVLYLNDGDWVEHCTALVEDHTGAMELIHWSEQSTALGRASRELVWPSPAAALALAPLGVSRRHLGELRRAA</sequence>
<evidence type="ECO:0000259" key="6">
    <source>
        <dbReference type="Pfam" id="PF00149"/>
    </source>
</evidence>
<keyword evidence="3" id="KW-0479">Metal-binding</keyword>
<keyword evidence="2" id="KW-0997">Cell inner membrane</keyword>
<dbReference type="CDD" id="cd07398">
    <property type="entry name" value="MPP_YbbF-LpxH"/>
    <property type="match status" value="1"/>
</dbReference>
<dbReference type="RefSeq" id="WP_189441306.1">
    <property type="nucleotide sequence ID" value="NZ_BMXT01000002.1"/>
</dbReference>
<dbReference type="InterPro" id="IPR029052">
    <property type="entry name" value="Metallo-depent_PP-like"/>
</dbReference>
<feature type="domain" description="Calcineurin-like phosphoesterase" evidence="6">
    <location>
        <begin position="9"/>
        <end position="205"/>
    </location>
</feature>
<evidence type="ECO:0000256" key="3">
    <source>
        <dbReference type="ARBA" id="ARBA00022723"/>
    </source>
</evidence>
<evidence type="ECO:0000313" key="8">
    <source>
        <dbReference type="Proteomes" id="UP000621898"/>
    </source>
</evidence>